<sequence>MFKDKKLLSILGLSFISFFSTIWIRKADLMESRNFITAREIVTNNEWFVTTLNGQYRFEKPPLPTWLTAIIMKLTNNFSDEWLLRIPVALASVLLIYFIYKFVQHISKNDNLAFLSSFVATTTFMLTKVGSENAWDAYPYIFMFGSITYLVKSLNSKKNIHTILGGLFLAASLLSKGPVALYGMLLPFIVAYIVIYGLEEIKTNKVRIGMYFLIGLALASIWPVAMMLKNKELFLSVMNKEKDTWSSKHVKGFFFYANYFIFMGSWIFFSVAAIFRKWNLKDKGEHKLFKFGILWTILTFILLSLVKMKKERYGFPMYIVSSIPLGIILNYYLNNNWNTLKKFDRVLFYVQSVFISIVCVGSIGIILWKRPAYYYLIVPFIALMIYMFRKSKIDKDIFKKKIVYLSGFLLVLVNCNLTWIIERDIRGKGSERLKPLETLQTVKKGYKIYSKDFGIQDVWSVGQLIHTLDENTTLPEAFYILSSSSNLDLKNDYKIQSKETYSRFKDDKDLIYLYKVTNEDE</sequence>
<dbReference type="PANTHER" id="PTHR33908:SF3">
    <property type="entry name" value="UNDECAPRENYL PHOSPHATE-ALPHA-4-AMINO-4-DEOXY-L-ARABINOSE ARABINOSYL TRANSFERASE"/>
    <property type="match status" value="1"/>
</dbReference>
<evidence type="ECO:0000256" key="7">
    <source>
        <dbReference type="ARBA" id="ARBA00023136"/>
    </source>
</evidence>
<keyword evidence="4 10" id="KW-0808">Transferase</keyword>
<evidence type="ECO:0000256" key="5">
    <source>
        <dbReference type="ARBA" id="ARBA00022692"/>
    </source>
</evidence>
<dbReference type="EMBL" id="JAVIKH010000014">
    <property type="protein sequence ID" value="MDX8336855.1"/>
    <property type="molecule type" value="Genomic_DNA"/>
</dbReference>
<evidence type="ECO:0000313" key="10">
    <source>
        <dbReference type="EMBL" id="MDX8336855.1"/>
    </source>
</evidence>
<reference evidence="11" key="1">
    <citation type="submission" date="2023-07" db="EMBL/GenBank/DDBJ databases">
        <authorList>
            <person name="Colorado M.A."/>
            <person name="Villamil L.M."/>
            <person name="Melo J.F."/>
            <person name="Rodriguez J.A."/>
            <person name="Ruiz R.Y."/>
        </authorList>
    </citation>
    <scope>NUCLEOTIDE SEQUENCE [LARGE SCALE GENOMIC DNA]</scope>
    <source>
        <strain evidence="11">C33</strain>
    </source>
</reference>
<dbReference type="PANTHER" id="PTHR33908">
    <property type="entry name" value="MANNOSYLTRANSFERASE YKCB-RELATED"/>
    <property type="match status" value="1"/>
</dbReference>
<dbReference type="RefSeq" id="WP_320314234.1">
    <property type="nucleotide sequence ID" value="NZ_JAVIKH010000014.1"/>
</dbReference>
<dbReference type="GO" id="GO:0016757">
    <property type="term" value="F:glycosyltransferase activity"/>
    <property type="evidence" value="ECO:0007669"/>
    <property type="project" value="UniProtKB-KW"/>
</dbReference>
<feature type="transmembrane region" description="Helical" evidence="8">
    <location>
        <begin position="288"/>
        <end position="307"/>
    </location>
</feature>
<gene>
    <name evidence="10" type="ORF">RFV38_10170</name>
</gene>
<dbReference type="Pfam" id="PF13231">
    <property type="entry name" value="PMT_2"/>
    <property type="match status" value="1"/>
</dbReference>
<feature type="transmembrane region" description="Helical" evidence="8">
    <location>
        <begin position="401"/>
        <end position="421"/>
    </location>
</feature>
<feature type="domain" description="Glycosyltransferase RgtA/B/C/D-like" evidence="9">
    <location>
        <begin position="60"/>
        <end position="224"/>
    </location>
</feature>
<feature type="transmembrane region" description="Helical" evidence="8">
    <location>
        <begin position="313"/>
        <end position="334"/>
    </location>
</feature>
<keyword evidence="6 8" id="KW-1133">Transmembrane helix</keyword>
<evidence type="ECO:0000256" key="4">
    <source>
        <dbReference type="ARBA" id="ARBA00022679"/>
    </source>
</evidence>
<feature type="transmembrane region" description="Helical" evidence="8">
    <location>
        <begin position="253"/>
        <end position="276"/>
    </location>
</feature>
<evidence type="ECO:0000256" key="6">
    <source>
        <dbReference type="ARBA" id="ARBA00022989"/>
    </source>
</evidence>
<feature type="transmembrane region" description="Helical" evidence="8">
    <location>
        <begin position="82"/>
        <end position="100"/>
    </location>
</feature>
<feature type="transmembrane region" description="Helical" evidence="8">
    <location>
        <begin position="181"/>
        <end position="198"/>
    </location>
</feature>
<keyword evidence="2" id="KW-1003">Cell membrane</keyword>
<accession>A0ABU4WBD6</accession>
<evidence type="ECO:0000256" key="8">
    <source>
        <dbReference type="SAM" id="Phobius"/>
    </source>
</evidence>
<comment type="caution">
    <text evidence="10">The sequence shown here is derived from an EMBL/GenBank/DDBJ whole genome shotgun (WGS) entry which is preliminary data.</text>
</comment>
<protein>
    <submittedName>
        <fullName evidence="10">Glycosyltransferase family 39 protein</fullName>
        <ecNumber evidence="10">2.4.-.-</ecNumber>
    </submittedName>
</protein>
<evidence type="ECO:0000256" key="3">
    <source>
        <dbReference type="ARBA" id="ARBA00022676"/>
    </source>
</evidence>
<keyword evidence="5 8" id="KW-0812">Transmembrane</keyword>
<proteinExistence type="predicted"/>
<evidence type="ECO:0000256" key="2">
    <source>
        <dbReference type="ARBA" id="ARBA00022475"/>
    </source>
</evidence>
<dbReference type="EC" id="2.4.-.-" evidence="10"/>
<evidence type="ECO:0000259" key="9">
    <source>
        <dbReference type="Pfam" id="PF13231"/>
    </source>
</evidence>
<feature type="transmembrane region" description="Helical" evidence="8">
    <location>
        <begin position="7"/>
        <end position="24"/>
    </location>
</feature>
<evidence type="ECO:0000256" key="1">
    <source>
        <dbReference type="ARBA" id="ARBA00004651"/>
    </source>
</evidence>
<organism evidence="10 11">
    <name type="scientific">Candidatus Cetobacterium colombiensis</name>
    <dbReference type="NCBI Taxonomy" id="3073100"/>
    <lineage>
        <taxon>Bacteria</taxon>
        <taxon>Fusobacteriati</taxon>
        <taxon>Fusobacteriota</taxon>
        <taxon>Fusobacteriia</taxon>
        <taxon>Fusobacteriales</taxon>
        <taxon>Fusobacteriaceae</taxon>
        <taxon>Cetobacterium</taxon>
    </lineage>
</organism>
<keyword evidence="7 8" id="KW-0472">Membrane</keyword>
<feature type="transmembrane region" description="Helical" evidence="8">
    <location>
        <begin position="372"/>
        <end position="389"/>
    </location>
</feature>
<comment type="subcellular location">
    <subcellularLocation>
        <location evidence="1">Cell membrane</location>
        <topology evidence="1">Multi-pass membrane protein</topology>
    </subcellularLocation>
</comment>
<dbReference type="InterPro" id="IPR050297">
    <property type="entry name" value="LipidA_mod_glycosyltrf_83"/>
</dbReference>
<dbReference type="InterPro" id="IPR038731">
    <property type="entry name" value="RgtA/B/C-like"/>
</dbReference>
<name>A0ABU4WBD6_9FUSO</name>
<dbReference type="Proteomes" id="UP001279681">
    <property type="component" value="Unassembled WGS sequence"/>
</dbReference>
<feature type="transmembrane region" description="Helical" evidence="8">
    <location>
        <begin position="346"/>
        <end position="366"/>
    </location>
</feature>
<feature type="transmembrane region" description="Helical" evidence="8">
    <location>
        <begin position="210"/>
        <end position="228"/>
    </location>
</feature>
<evidence type="ECO:0000313" key="11">
    <source>
        <dbReference type="Proteomes" id="UP001279681"/>
    </source>
</evidence>
<feature type="transmembrane region" description="Helical" evidence="8">
    <location>
        <begin position="112"/>
        <end position="131"/>
    </location>
</feature>
<keyword evidence="3 10" id="KW-0328">Glycosyltransferase</keyword>
<keyword evidence="11" id="KW-1185">Reference proteome</keyword>